<dbReference type="HOGENOM" id="CLU_782343_0_0_9"/>
<evidence type="ECO:0000313" key="3">
    <source>
        <dbReference type="Proteomes" id="UP000000370"/>
    </source>
</evidence>
<proteinExistence type="predicted"/>
<keyword evidence="1" id="KW-1133">Transmembrane helix</keyword>
<dbReference type="AlphaFoldDB" id="A9KRK3"/>
<keyword evidence="3" id="KW-1185">Reference proteome</keyword>
<feature type="transmembrane region" description="Helical" evidence="1">
    <location>
        <begin position="127"/>
        <end position="149"/>
    </location>
</feature>
<dbReference type="RefSeq" id="WP_012199731.1">
    <property type="nucleotide sequence ID" value="NC_010001.1"/>
</dbReference>
<dbReference type="EMBL" id="CP000885">
    <property type="protein sequence ID" value="ABX42077.1"/>
    <property type="molecule type" value="Genomic_DNA"/>
</dbReference>
<evidence type="ECO:0000313" key="2">
    <source>
        <dbReference type="EMBL" id="ABX42077.1"/>
    </source>
</evidence>
<gene>
    <name evidence="2" type="ordered locus">Cphy_1705</name>
</gene>
<protein>
    <submittedName>
        <fullName evidence="2">Uncharacterized protein</fullName>
    </submittedName>
</protein>
<reference evidence="3" key="1">
    <citation type="submission" date="2007-11" db="EMBL/GenBank/DDBJ databases">
        <title>Complete genome sequence of Clostridium phytofermentans ISDg.</title>
        <authorList>
            <person name="Leschine S.B."/>
            <person name="Warnick T.A."/>
            <person name="Blanchard J.L."/>
            <person name="Schnell D.J."/>
            <person name="Petit E.L."/>
            <person name="LaTouf W.G."/>
            <person name="Copeland A."/>
            <person name="Lucas S."/>
            <person name="Lapidus A."/>
            <person name="Barry K."/>
            <person name="Glavina del Rio T."/>
            <person name="Dalin E."/>
            <person name="Tice H."/>
            <person name="Pitluck S."/>
            <person name="Kiss H."/>
            <person name="Brettin T."/>
            <person name="Bruce D."/>
            <person name="Detter J.C."/>
            <person name="Han C."/>
            <person name="Kuske C."/>
            <person name="Schmutz J."/>
            <person name="Larimer F."/>
            <person name="Land M."/>
            <person name="Hauser L."/>
            <person name="Kyrpides N."/>
            <person name="Kim E.A."/>
            <person name="Richardson P."/>
        </authorList>
    </citation>
    <scope>NUCLEOTIDE SEQUENCE [LARGE SCALE GENOMIC DNA]</scope>
    <source>
        <strain evidence="3">ATCC 700394 / DSM 18823 / ISDg</strain>
    </source>
</reference>
<organism evidence="2 3">
    <name type="scientific">Lachnoclostridium phytofermentans (strain ATCC 700394 / DSM 18823 / ISDg)</name>
    <name type="common">Clostridium phytofermentans</name>
    <dbReference type="NCBI Taxonomy" id="357809"/>
    <lineage>
        <taxon>Bacteria</taxon>
        <taxon>Bacillati</taxon>
        <taxon>Bacillota</taxon>
        <taxon>Clostridia</taxon>
        <taxon>Lachnospirales</taxon>
        <taxon>Lachnospiraceae</taxon>
    </lineage>
</organism>
<accession>A9KRK3</accession>
<sequence length="354" mass="40917" precursor="true">MKKICTIFTIIGIMLMLFIVVVTTQIYQNSTDDSTIMFSNVYYGFIIIDFLCFAVGGSRLVYKQFKKWSEQIKLILETRKTKKIPAKKSISQHKAPIPAAIRFQKPSVPDNVSQPQRIQSLYLCENIHPLVTIRYIVGIIMMVGTLASIPVLADQLPPDYTLAYITAATVLFWSGIIILRAARINRKLQKTTGFVITMDGFLYYLSMDLRVYQDNRMPFTKVGEIIHNSREIQQISEAERTQEAFLNSKEAKEEIEECLNGNKVRGLFRITRMDAPQILRKNTSNIQIKFWNENSVRVEKITLFKNNKGFEQILGAIKKLDQKIDYKQFEKLNKVGISLQYEERKEIGKYKSKL</sequence>
<evidence type="ECO:0000256" key="1">
    <source>
        <dbReference type="SAM" id="Phobius"/>
    </source>
</evidence>
<feature type="transmembrane region" description="Helical" evidence="1">
    <location>
        <begin position="7"/>
        <end position="28"/>
    </location>
</feature>
<keyword evidence="1" id="KW-0472">Membrane</keyword>
<dbReference type="Proteomes" id="UP000000370">
    <property type="component" value="Chromosome"/>
</dbReference>
<keyword evidence="1" id="KW-0812">Transmembrane</keyword>
<feature type="transmembrane region" description="Helical" evidence="1">
    <location>
        <begin position="161"/>
        <end position="182"/>
    </location>
</feature>
<feature type="transmembrane region" description="Helical" evidence="1">
    <location>
        <begin position="40"/>
        <end position="62"/>
    </location>
</feature>
<dbReference type="OrthoDB" id="2033030at2"/>
<name>A9KRK3_LACP7</name>
<dbReference type="KEGG" id="cpy:Cphy_1705"/>